<feature type="compositionally biased region" description="Low complexity" evidence="1">
    <location>
        <begin position="102"/>
        <end position="111"/>
    </location>
</feature>
<evidence type="ECO:0000313" key="3">
    <source>
        <dbReference type="EMBL" id="KAJ7384093.1"/>
    </source>
</evidence>
<feature type="compositionally biased region" description="Low complexity" evidence="1">
    <location>
        <begin position="234"/>
        <end position="263"/>
    </location>
</feature>
<dbReference type="EMBL" id="MU825891">
    <property type="protein sequence ID" value="KAJ7384093.1"/>
    <property type="molecule type" value="Genomic_DNA"/>
</dbReference>
<name>A0A9W9ZLT9_9CNID</name>
<gene>
    <name evidence="3" type="ORF">OS493_024110</name>
</gene>
<dbReference type="Pfam" id="PF20499">
    <property type="entry name" value="DUF6729"/>
    <property type="match status" value="1"/>
</dbReference>
<feature type="compositionally biased region" description="Acidic residues" evidence="1">
    <location>
        <begin position="940"/>
        <end position="954"/>
    </location>
</feature>
<dbReference type="PANTHER" id="PTHR24401">
    <property type="entry name" value="SI:CH211-243P7.3-RELATED"/>
    <property type="match status" value="1"/>
</dbReference>
<reference evidence="3" key="1">
    <citation type="submission" date="2023-01" db="EMBL/GenBank/DDBJ databases">
        <title>Genome assembly of the deep-sea coral Lophelia pertusa.</title>
        <authorList>
            <person name="Herrera S."/>
            <person name="Cordes E."/>
        </authorList>
    </citation>
    <scope>NUCLEOTIDE SEQUENCE</scope>
    <source>
        <strain evidence="3">USNM1676648</strain>
        <tissue evidence="3">Polyp</tissue>
    </source>
</reference>
<comment type="caution">
    <text evidence="3">The sequence shown here is derived from an EMBL/GenBank/DDBJ whole genome shotgun (WGS) entry which is preliminary data.</text>
</comment>
<protein>
    <recommendedName>
        <fullName evidence="2">DUF6729 domain-containing protein</fullName>
    </recommendedName>
</protein>
<feature type="domain" description="DUF6729" evidence="2">
    <location>
        <begin position="291"/>
        <end position="519"/>
    </location>
</feature>
<evidence type="ECO:0000259" key="2">
    <source>
        <dbReference type="Pfam" id="PF20499"/>
    </source>
</evidence>
<feature type="region of interest" description="Disordered" evidence="1">
    <location>
        <begin position="940"/>
        <end position="965"/>
    </location>
</feature>
<feature type="compositionally biased region" description="Polar residues" evidence="1">
    <location>
        <begin position="88"/>
        <end position="101"/>
    </location>
</feature>
<feature type="region of interest" description="Disordered" evidence="1">
    <location>
        <begin position="88"/>
        <end position="111"/>
    </location>
</feature>
<evidence type="ECO:0000313" key="4">
    <source>
        <dbReference type="Proteomes" id="UP001163046"/>
    </source>
</evidence>
<feature type="compositionally biased region" description="Polar residues" evidence="1">
    <location>
        <begin position="197"/>
        <end position="233"/>
    </location>
</feature>
<proteinExistence type="predicted"/>
<keyword evidence="4" id="KW-1185">Reference proteome</keyword>
<evidence type="ECO:0000256" key="1">
    <source>
        <dbReference type="SAM" id="MobiDB-lite"/>
    </source>
</evidence>
<dbReference type="InterPro" id="IPR046616">
    <property type="entry name" value="DUF6729"/>
</dbReference>
<feature type="region of interest" description="Disordered" evidence="1">
    <location>
        <begin position="189"/>
        <end position="269"/>
    </location>
</feature>
<dbReference type="Proteomes" id="UP001163046">
    <property type="component" value="Unassembled WGS sequence"/>
</dbReference>
<sequence length="1290" mass="145005">MPKEGLPDTEWFKRLRLYASGQYSFGRGQAPPPNSKWAKKRALIDACPVRKAHTNIFGKKTTCNCGFHPEHLIKIPVTSSSSVLLQGISPSPSALPQKTAPSTSTSTTTSTRRWKHYKGFTAKADVTLNQEKTAIHDLFSTQSTGPQSTGPSITGPDLNISDDDRELVSFMNSMENNLILCEQTAVENTEAVHPESRSTTSNLPESRSTTSNLPESRSTTSNLPESRSTTSNLSVPVSHPATTVPPVSSPTTTTSSVSEPVPTGDLFAEATPTPVITSSTIDFSLRLPKGWKENVLPNDRHWIGRTVFAKKGEMVTKLKTWWNPPSADLTPSQTKPSPSGYFHRRLLVWMPRKMWKIDFKCPNCTDPQRSLRSKGPYNRVRLVVDLKDFYYLAGEYMDCKECKGTFISWDRRILEQLPDGLRTRFPVVMTHKFACDVAVVSLLRSRTLGNSSHALHNNILELHSEEWSHRYLWYLSDCDRHRRGRESLNLEAVEYLDAPPPRSLPTFKWFLACYLKNVWDRLSLLKASMTSVYGQILKIDSTKKVTKKLQGFASSTASWATNVGNERGEIVISIMTSSESMAALKPMADGLVKRYKDADQCPPRVLYTDRECCGEQNSSRYNQLFEAWPELLVCLDIYHYMRRFAQGVTSESHPLYAIFMSRLASCIFEWDKADVQRLESAKREELKAAGIPNPSDSAVRKAITKSEMARHCKRRTRGVAATKESINHLLLELSTSTDTLGVPLLKQEIWTIWSEQQRHLNCIQDPPDIQLYCRTGEIIKGGIKLPVYRCARGSTSLESFHLHLARFIPGTSANAVHFQAYLADGITRWNAARAADSVDQQSSSQQLRTFDLRLQHRINSLSDNLGKDKVFPHFRRPNKYTGEKLGMEYLYSQSGMVLVEKEDDLSSLIDEGIELDSDSVTDVEEGDQDPLNDIIFVESDETPQEETNVEEGTEGQDSVDSRGVPGWDKVDKLAEALINMEGLFVTNAQAEVVKQLYDNLLDYDKEPLKYHPMYQTPRSTHGRFARKYRSGHVGVETMKRCFLSAGSPALPPSRSRVVEAICIRLTDAITQPRVNAPGGYASRWKLVISAFNQIRGRLNNSQLLTEQTDLALYHINETTLTKWYKNKTRRDEIKTLIQGKNLPPQFQVAREVLPTHKELPTTAPVESETPEEIPDKQDTVGQAISGRAVTPVEASNSAAAINVSRTTEWRQRKRVYQQSANSRGETAVAEKAPRKEYTCRVCNQGMAGTGHTQFRGTRYCPNVPGQIPKEEWLALRKAESEAKKQAAKDN</sequence>
<dbReference type="PANTHER" id="PTHR24401:SF29">
    <property type="entry name" value="SI:CH211-243P7.3-RELATED"/>
    <property type="match status" value="1"/>
</dbReference>
<organism evidence="3 4">
    <name type="scientific">Desmophyllum pertusum</name>
    <dbReference type="NCBI Taxonomy" id="174260"/>
    <lineage>
        <taxon>Eukaryota</taxon>
        <taxon>Metazoa</taxon>
        <taxon>Cnidaria</taxon>
        <taxon>Anthozoa</taxon>
        <taxon>Hexacorallia</taxon>
        <taxon>Scleractinia</taxon>
        <taxon>Caryophylliina</taxon>
        <taxon>Caryophylliidae</taxon>
        <taxon>Desmophyllum</taxon>
    </lineage>
</organism>
<dbReference type="OrthoDB" id="10057688at2759"/>
<feature type="region of interest" description="Disordered" evidence="1">
    <location>
        <begin position="139"/>
        <end position="161"/>
    </location>
</feature>
<feature type="compositionally biased region" description="Polar residues" evidence="1">
    <location>
        <begin position="139"/>
        <end position="152"/>
    </location>
</feature>
<accession>A0A9W9ZLT9</accession>